<comment type="catalytic activity">
    <reaction evidence="18">
        <text>10-formyltetrahydrofolyl-(gamma-L-Glu)(n) + L-glutamate + ATP = 10-formyltetrahydrofolyl-(gamma-L-Glu)(n+1) + ADP + phosphate + H(+)</text>
        <dbReference type="Rhea" id="RHEA:51904"/>
        <dbReference type="Rhea" id="RHEA-COMP:13088"/>
        <dbReference type="Rhea" id="RHEA-COMP:14300"/>
        <dbReference type="ChEBI" id="CHEBI:15378"/>
        <dbReference type="ChEBI" id="CHEBI:29985"/>
        <dbReference type="ChEBI" id="CHEBI:30616"/>
        <dbReference type="ChEBI" id="CHEBI:43474"/>
        <dbReference type="ChEBI" id="CHEBI:134413"/>
        <dbReference type="ChEBI" id="CHEBI:456216"/>
        <dbReference type="EC" id="6.3.2.17"/>
    </reaction>
</comment>
<comment type="caution">
    <text evidence="24">The sequence shown here is derived from an EMBL/GenBank/DDBJ whole genome shotgun (WGS) entry which is preliminary data.</text>
</comment>
<comment type="similarity">
    <text evidence="4 21">Belongs to the folylpolyglutamate synthase family.</text>
</comment>
<evidence type="ECO:0000259" key="22">
    <source>
        <dbReference type="Pfam" id="PF02875"/>
    </source>
</evidence>
<dbReference type="AlphaFoldDB" id="A0A3E0U6U8"/>
<dbReference type="InterPro" id="IPR018109">
    <property type="entry name" value="Folylpolyglutamate_synth_CS"/>
</dbReference>
<dbReference type="InterPro" id="IPR001645">
    <property type="entry name" value="Folylpolyglutamate_synth"/>
</dbReference>
<keyword evidence="13" id="KW-0289">Folate biosynthesis</keyword>
<evidence type="ECO:0000256" key="12">
    <source>
        <dbReference type="ARBA" id="ARBA00022842"/>
    </source>
</evidence>
<dbReference type="EC" id="6.3.2.12" evidence="5"/>
<dbReference type="GO" id="GO:0046654">
    <property type="term" value="P:tetrahydrofolate biosynthetic process"/>
    <property type="evidence" value="ECO:0007669"/>
    <property type="project" value="UniProtKB-UniPathway"/>
</dbReference>
<proteinExistence type="inferred from homology"/>
<gene>
    <name evidence="24" type="ORF">DXX94_17185</name>
</gene>
<evidence type="ECO:0000256" key="8">
    <source>
        <dbReference type="ARBA" id="ARBA00022598"/>
    </source>
</evidence>
<evidence type="ECO:0000256" key="9">
    <source>
        <dbReference type="ARBA" id="ARBA00022723"/>
    </source>
</evidence>
<keyword evidence="25" id="KW-1185">Reference proteome</keyword>
<dbReference type="SUPFAM" id="SSF53623">
    <property type="entry name" value="MurD-like peptide ligases, catalytic domain"/>
    <property type="match status" value="1"/>
</dbReference>
<evidence type="ECO:0000313" key="24">
    <source>
        <dbReference type="EMBL" id="REL32307.1"/>
    </source>
</evidence>
<reference evidence="25" key="1">
    <citation type="submission" date="2018-08" db="EMBL/GenBank/DDBJ databases">
        <title>Thalassotalea euphylliae genome.</title>
        <authorList>
            <person name="Summers S."/>
            <person name="Rice S.A."/>
            <person name="Freckelton M.L."/>
            <person name="Nedved B.T."/>
            <person name="Hadfield M.G."/>
        </authorList>
    </citation>
    <scope>NUCLEOTIDE SEQUENCE [LARGE SCALE GENOMIC DNA]</scope>
    <source>
        <strain evidence="25">H3</strain>
    </source>
</reference>
<dbReference type="PIRSF" id="PIRSF001563">
    <property type="entry name" value="Folylpolyglu_synth"/>
    <property type="match status" value="1"/>
</dbReference>
<dbReference type="GO" id="GO:0005524">
    <property type="term" value="F:ATP binding"/>
    <property type="evidence" value="ECO:0007669"/>
    <property type="project" value="UniProtKB-KW"/>
</dbReference>
<evidence type="ECO:0000256" key="7">
    <source>
        <dbReference type="ARBA" id="ARBA00019357"/>
    </source>
</evidence>
<organism evidence="24 25">
    <name type="scientific">Thalassotalea euphylliae</name>
    <dbReference type="NCBI Taxonomy" id="1655234"/>
    <lineage>
        <taxon>Bacteria</taxon>
        <taxon>Pseudomonadati</taxon>
        <taxon>Pseudomonadota</taxon>
        <taxon>Gammaproteobacteria</taxon>
        <taxon>Alteromonadales</taxon>
        <taxon>Colwelliaceae</taxon>
        <taxon>Thalassotalea</taxon>
    </lineage>
</organism>
<dbReference type="GO" id="GO:0008841">
    <property type="term" value="F:dihydrofolate synthase activity"/>
    <property type="evidence" value="ECO:0007669"/>
    <property type="project" value="UniProtKB-EC"/>
</dbReference>
<dbReference type="InterPro" id="IPR036615">
    <property type="entry name" value="Mur_ligase_C_dom_sf"/>
</dbReference>
<evidence type="ECO:0000256" key="18">
    <source>
        <dbReference type="ARBA" id="ARBA00047808"/>
    </source>
</evidence>
<dbReference type="Proteomes" id="UP000256899">
    <property type="component" value="Unassembled WGS sequence"/>
</dbReference>
<evidence type="ECO:0000256" key="4">
    <source>
        <dbReference type="ARBA" id="ARBA00008276"/>
    </source>
</evidence>
<evidence type="ECO:0000256" key="17">
    <source>
        <dbReference type="ARBA" id="ARBA00047493"/>
    </source>
</evidence>
<evidence type="ECO:0000256" key="14">
    <source>
        <dbReference type="ARBA" id="ARBA00030048"/>
    </source>
</evidence>
<evidence type="ECO:0000256" key="16">
    <source>
        <dbReference type="ARBA" id="ARBA00032510"/>
    </source>
</evidence>
<keyword evidence="11 21" id="KW-0067">ATP-binding</keyword>
<evidence type="ECO:0000256" key="1">
    <source>
        <dbReference type="ARBA" id="ARBA00002714"/>
    </source>
</evidence>
<comment type="catalytic activity">
    <reaction evidence="17">
        <text>(6S)-5,6,7,8-tetrahydrofolyl-(gamma-L-Glu)(n) + L-glutamate + ATP = (6S)-5,6,7,8-tetrahydrofolyl-(gamma-L-Glu)(n+1) + ADP + phosphate + H(+)</text>
        <dbReference type="Rhea" id="RHEA:10580"/>
        <dbReference type="Rhea" id="RHEA-COMP:14738"/>
        <dbReference type="Rhea" id="RHEA-COMP:14740"/>
        <dbReference type="ChEBI" id="CHEBI:15378"/>
        <dbReference type="ChEBI" id="CHEBI:29985"/>
        <dbReference type="ChEBI" id="CHEBI:30616"/>
        <dbReference type="ChEBI" id="CHEBI:43474"/>
        <dbReference type="ChEBI" id="CHEBI:141005"/>
        <dbReference type="ChEBI" id="CHEBI:456216"/>
        <dbReference type="EC" id="6.3.2.17"/>
    </reaction>
</comment>
<dbReference type="NCBIfam" id="NF008101">
    <property type="entry name" value="PRK10846.1"/>
    <property type="match status" value="1"/>
</dbReference>
<evidence type="ECO:0000256" key="13">
    <source>
        <dbReference type="ARBA" id="ARBA00022909"/>
    </source>
</evidence>
<dbReference type="InterPro" id="IPR004101">
    <property type="entry name" value="Mur_ligase_C"/>
</dbReference>
<dbReference type="SUPFAM" id="SSF53244">
    <property type="entry name" value="MurD-like peptide ligases, peptide-binding domain"/>
    <property type="match status" value="1"/>
</dbReference>
<evidence type="ECO:0000256" key="11">
    <source>
        <dbReference type="ARBA" id="ARBA00022840"/>
    </source>
</evidence>
<evidence type="ECO:0000313" key="25">
    <source>
        <dbReference type="Proteomes" id="UP000256899"/>
    </source>
</evidence>
<dbReference type="EMBL" id="QUOT01000001">
    <property type="protein sequence ID" value="REL32307.1"/>
    <property type="molecule type" value="Genomic_DNA"/>
</dbReference>
<comment type="catalytic activity">
    <reaction evidence="20">
        <text>7,8-dihydropteroate + L-glutamate + ATP = 7,8-dihydrofolate + ADP + phosphate + H(+)</text>
        <dbReference type="Rhea" id="RHEA:23584"/>
        <dbReference type="ChEBI" id="CHEBI:15378"/>
        <dbReference type="ChEBI" id="CHEBI:17839"/>
        <dbReference type="ChEBI" id="CHEBI:29985"/>
        <dbReference type="ChEBI" id="CHEBI:30616"/>
        <dbReference type="ChEBI" id="CHEBI:43474"/>
        <dbReference type="ChEBI" id="CHEBI:57451"/>
        <dbReference type="ChEBI" id="CHEBI:456216"/>
        <dbReference type="EC" id="6.3.2.12"/>
    </reaction>
</comment>
<evidence type="ECO:0000259" key="23">
    <source>
        <dbReference type="Pfam" id="PF08245"/>
    </source>
</evidence>
<evidence type="ECO:0000256" key="3">
    <source>
        <dbReference type="ARBA" id="ARBA00005150"/>
    </source>
</evidence>
<dbReference type="RefSeq" id="WP_116017777.1">
    <property type="nucleotide sequence ID" value="NZ_QUOT01000001.1"/>
</dbReference>
<evidence type="ECO:0000256" key="15">
    <source>
        <dbReference type="ARBA" id="ARBA00030592"/>
    </source>
</evidence>
<keyword evidence="10 21" id="KW-0547">Nucleotide-binding</keyword>
<keyword evidence="12" id="KW-0460">Magnesium</keyword>
<dbReference type="PROSITE" id="PS01012">
    <property type="entry name" value="FOLYLPOLYGLU_SYNT_2"/>
    <property type="match status" value="1"/>
</dbReference>
<comment type="pathway">
    <text evidence="2">Cofactor biosynthesis; tetrahydrofolate biosynthesis; 7,8-dihydrofolate from 2-amino-4-hydroxy-6-hydroxymethyl-7,8-dihydropteridine diphosphate and 4-aminobenzoate: step 2/2.</text>
</comment>
<keyword evidence="8 21" id="KW-0436">Ligase</keyword>
<sequence length="429" mass="47191">MSIKSSESHCDNWSLSQWLCYLETIHNQEIDLGLARISQVAERLNIDLSFAKVITVAGTNGKGTTCAFIENYLLSLQQQVAVYSSPHIERFNERLRINKIDVDDQPWIAALTAVEQARAEISLTYYEFTTLAGLLILQQQQPSYIILEVGLGGRLDATNMIDADIAVVTSVDLDHQAFLGNTREAIGFEKAGIFRSNKPAIVGEPDMPASVAKHGEDIGAELLARGVAFNISKQENCWRWQQISAYSVYDDLQLPHIPLDNVATGLMVLTELNVELNVGRINQVIAQTKVAGRTEVFKGKEEDDFKGDIMLDVAHNPHAAKHLAQTINRLGYSKVHAVVGMLKDKDISVTLAELTTSVDAWYFASLSGPRAASAQEINSLVDELALTGNCFDNVEHAFTMAKNKANADELVLVFGSFFTVAEIRPLLVG</sequence>
<evidence type="ECO:0000256" key="5">
    <source>
        <dbReference type="ARBA" id="ARBA00013023"/>
    </source>
</evidence>
<dbReference type="Gene3D" id="3.40.1190.10">
    <property type="entry name" value="Mur-like, catalytic domain"/>
    <property type="match status" value="1"/>
</dbReference>
<dbReference type="NCBIfam" id="TIGR01499">
    <property type="entry name" value="folC"/>
    <property type="match status" value="1"/>
</dbReference>
<keyword evidence="9" id="KW-0479">Metal-binding</keyword>
<evidence type="ECO:0000256" key="19">
    <source>
        <dbReference type="ARBA" id="ARBA00049035"/>
    </source>
</evidence>
<dbReference type="PANTHER" id="PTHR11136">
    <property type="entry name" value="FOLYLPOLYGLUTAMATE SYNTHASE-RELATED"/>
    <property type="match status" value="1"/>
</dbReference>
<dbReference type="Pfam" id="PF08245">
    <property type="entry name" value="Mur_ligase_M"/>
    <property type="match status" value="1"/>
</dbReference>
<protein>
    <recommendedName>
        <fullName evidence="7">Dihydrofolate synthase/folylpolyglutamate synthase</fullName>
        <ecNumber evidence="5">6.3.2.12</ecNumber>
        <ecNumber evidence="6">6.3.2.17</ecNumber>
    </recommendedName>
    <alternativeName>
        <fullName evidence="16">Folylpoly-gamma-glutamate synthetase-dihydrofolate synthetase</fullName>
    </alternativeName>
    <alternativeName>
        <fullName evidence="14">Folylpolyglutamate synthetase</fullName>
    </alternativeName>
    <alternativeName>
        <fullName evidence="15">Tetrahydrofolylpolyglutamate synthase</fullName>
    </alternativeName>
</protein>
<evidence type="ECO:0000256" key="6">
    <source>
        <dbReference type="ARBA" id="ARBA00013025"/>
    </source>
</evidence>
<dbReference type="UniPathway" id="UPA00077">
    <property type="reaction ID" value="UER00157"/>
</dbReference>
<dbReference type="PANTHER" id="PTHR11136:SF0">
    <property type="entry name" value="DIHYDROFOLATE SYNTHETASE-RELATED"/>
    <property type="match status" value="1"/>
</dbReference>
<evidence type="ECO:0000256" key="20">
    <source>
        <dbReference type="ARBA" id="ARBA00049161"/>
    </source>
</evidence>
<name>A0A3E0U6U8_9GAMM</name>
<dbReference type="GO" id="GO:0046872">
    <property type="term" value="F:metal ion binding"/>
    <property type="evidence" value="ECO:0007669"/>
    <property type="project" value="UniProtKB-KW"/>
</dbReference>
<dbReference type="Pfam" id="PF02875">
    <property type="entry name" value="Mur_ligase_C"/>
    <property type="match status" value="1"/>
</dbReference>
<accession>A0A3E0U6U8</accession>
<feature type="domain" description="Mur ligase central" evidence="23">
    <location>
        <begin position="56"/>
        <end position="255"/>
    </location>
</feature>
<comment type="pathway">
    <text evidence="3">Cofactor biosynthesis; tetrahydrofolylpolyglutamate biosynthesis.</text>
</comment>
<dbReference type="GO" id="GO:0046656">
    <property type="term" value="P:folic acid biosynthetic process"/>
    <property type="evidence" value="ECO:0007669"/>
    <property type="project" value="UniProtKB-KW"/>
</dbReference>
<dbReference type="InterPro" id="IPR036565">
    <property type="entry name" value="Mur-like_cat_sf"/>
</dbReference>
<dbReference type="InterPro" id="IPR013221">
    <property type="entry name" value="Mur_ligase_cen"/>
</dbReference>
<evidence type="ECO:0000256" key="2">
    <source>
        <dbReference type="ARBA" id="ARBA00004799"/>
    </source>
</evidence>
<dbReference type="Gene3D" id="3.90.190.20">
    <property type="entry name" value="Mur ligase, C-terminal domain"/>
    <property type="match status" value="1"/>
</dbReference>
<comment type="function">
    <text evidence="1">Functions in two distinct reactions of the de novo folate biosynthetic pathway. Catalyzes the addition of a glutamate residue to dihydropteroate (7,8-dihydropteroate or H2Pte) to form dihydrofolate (7,8-dihydrofolate monoglutamate or H2Pte-Glu). Also catalyzes successive additions of L-glutamate to tetrahydrofolate or 10-formyltetrahydrofolate or 5,10-methylenetetrahydrofolate, leading to folylpolyglutamate derivatives.</text>
</comment>
<dbReference type="EC" id="6.3.2.17" evidence="6"/>
<dbReference type="GO" id="GO:0005737">
    <property type="term" value="C:cytoplasm"/>
    <property type="evidence" value="ECO:0007669"/>
    <property type="project" value="TreeGrafter"/>
</dbReference>
<evidence type="ECO:0000256" key="21">
    <source>
        <dbReference type="PIRNR" id="PIRNR001563"/>
    </source>
</evidence>
<feature type="domain" description="Mur ligase C-terminal" evidence="22">
    <location>
        <begin position="292"/>
        <end position="417"/>
    </location>
</feature>
<evidence type="ECO:0000256" key="10">
    <source>
        <dbReference type="ARBA" id="ARBA00022741"/>
    </source>
</evidence>
<dbReference type="GO" id="GO:0004326">
    <property type="term" value="F:tetrahydrofolylpolyglutamate synthase activity"/>
    <property type="evidence" value="ECO:0007669"/>
    <property type="project" value="UniProtKB-EC"/>
</dbReference>
<comment type="catalytic activity">
    <reaction evidence="19">
        <text>(6R)-5,10-methylenetetrahydrofolyl-(gamma-L-Glu)(n) + L-glutamate + ATP = (6R)-5,10-methylenetetrahydrofolyl-(gamma-L-Glu)(n+1) + ADP + phosphate + H(+)</text>
        <dbReference type="Rhea" id="RHEA:51912"/>
        <dbReference type="Rhea" id="RHEA-COMP:13257"/>
        <dbReference type="Rhea" id="RHEA-COMP:13258"/>
        <dbReference type="ChEBI" id="CHEBI:15378"/>
        <dbReference type="ChEBI" id="CHEBI:29985"/>
        <dbReference type="ChEBI" id="CHEBI:30616"/>
        <dbReference type="ChEBI" id="CHEBI:43474"/>
        <dbReference type="ChEBI" id="CHEBI:136572"/>
        <dbReference type="ChEBI" id="CHEBI:456216"/>
        <dbReference type="EC" id="6.3.2.17"/>
    </reaction>
</comment>